<dbReference type="HAMAP" id="MF_00147_B">
    <property type="entry name" value="TIM_B"/>
    <property type="match status" value="1"/>
</dbReference>
<keyword evidence="6" id="KW-0597">Phosphoprotein</keyword>
<organism evidence="8 9">
    <name type="scientific">Sutcliffiella rhizosphaerae</name>
    <dbReference type="NCBI Taxonomy" id="2880967"/>
    <lineage>
        <taxon>Bacteria</taxon>
        <taxon>Bacillati</taxon>
        <taxon>Bacillota</taxon>
        <taxon>Bacilli</taxon>
        <taxon>Bacillales</taxon>
        <taxon>Bacillaceae</taxon>
        <taxon>Sutcliffiella</taxon>
    </lineage>
</organism>
<name>A0ABM8YJA0_9BACI</name>
<dbReference type="RefSeq" id="WP_230499937.1">
    <property type="nucleotide sequence ID" value="NZ_CAKJTJ010000003.1"/>
</dbReference>
<feature type="binding site" evidence="6">
    <location>
        <begin position="39"/>
        <end position="41"/>
    </location>
    <ligand>
        <name>substrate</name>
    </ligand>
</feature>
<evidence type="ECO:0000256" key="1">
    <source>
        <dbReference type="ARBA" id="ARBA00007422"/>
    </source>
</evidence>
<keyword evidence="9" id="KW-1185">Reference proteome</keyword>
<keyword evidence="4 6" id="KW-0324">Glycolysis</keyword>
<evidence type="ECO:0000256" key="2">
    <source>
        <dbReference type="ARBA" id="ARBA00022432"/>
    </source>
</evidence>
<comment type="similarity">
    <text evidence="1 6 7">Belongs to the triosephosphate isomerase family.</text>
</comment>
<comment type="subunit">
    <text evidence="6 7">Homodimer.</text>
</comment>
<evidence type="ECO:0000256" key="7">
    <source>
        <dbReference type="RuleBase" id="RU363013"/>
    </source>
</evidence>
<dbReference type="PROSITE" id="PS51440">
    <property type="entry name" value="TIM_2"/>
    <property type="match status" value="1"/>
</dbReference>
<evidence type="ECO:0000256" key="4">
    <source>
        <dbReference type="ARBA" id="ARBA00023152"/>
    </source>
</evidence>
<keyword evidence="3 6" id="KW-0963">Cytoplasm</keyword>
<dbReference type="Gene3D" id="3.20.20.70">
    <property type="entry name" value="Aldolase class I"/>
    <property type="match status" value="1"/>
</dbReference>
<accession>A0ABM8YJA0</accession>
<dbReference type="SUPFAM" id="SSF51351">
    <property type="entry name" value="Triosephosphate isomerase (TIM)"/>
    <property type="match status" value="1"/>
</dbReference>
<comment type="pathway">
    <text evidence="6 7">Carbohydrate biosynthesis; gluconeogenesis.</text>
</comment>
<dbReference type="EC" id="5.3.1.1" evidence="6 7"/>
<dbReference type="PROSITE" id="PS00171">
    <property type="entry name" value="TIM_1"/>
    <property type="match status" value="1"/>
</dbReference>
<dbReference type="GO" id="GO:0004807">
    <property type="term" value="F:triose-phosphate isomerase activity"/>
    <property type="evidence" value="ECO:0007669"/>
    <property type="project" value="UniProtKB-EC"/>
</dbReference>
<evidence type="ECO:0000313" key="9">
    <source>
        <dbReference type="Proteomes" id="UP000789833"/>
    </source>
</evidence>
<evidence type="ECO:0000256" key="5">
    <source>
        <dbReference type="ARBA" id="ARBA00023235"/>
    </source>
</evidence>
<feature type="modified residue" description="Phosphoserine" evidence="6">
    <location>
        <position position="237"/>
    </location>
</feature>
<proteinExistence type="inferred from homology"/>
<feature type="binding site" evidence="6">
    <location>
        <position position="198"/>
    </location>
    <ligand>
        <name>substrate</name>
    </ligand>
</feature>
<dbReference type="CDD" id="cd00311">
    <property type="entry name" value="TIM"/>
    <property type="match status" value="1"/>
</dbReference>
<evidence type="ECO:0000313" key="8">
    <source>
        <dbReference type="EMBL" id="CAG9619997.1"/>
    </source>
</evidence>
<dbReference type="InterPro" id="IPR020861">
    <property type="entry name" value="Triosephosphate_isomerase_AS"/>
</dbReference>
<comment type="pathway">
    <text evidence="6 7">Carbohydrate degradation; glycolysis; D-glyceraldehyde 3-phosphate from glycerone phosphate: step 1/1.</text>
</comment>
<dbReference type="InterPro" id="IPR013785">
    <property type="entry name" value="Aldolase_TIM"/>
</dbReference>
<evidence type="ECO:0000256" key="3">
    <source>
        <dbReference type="ARBA" id="ARBA00022490"/>
    </source>
</evidence>
<feature type="binding site" evidence="6">
    <location>
        <position position="237"/>
    </location>
    <ligand>
        <name>substrate</name>
    </ligand>
</feature>
<comment type="catalytic activity">
    <reaction evidence="6 7">
        <text>D-glyceraldehyde 3-phosphate = dihydroxyacetone phosphate</text>
        <dbReference type="Rhea" id="RHEA:18585"/>
        <dbReference type="ChEBI" id="CHEBI:57642"/>
        <dbReference type="ChEBI" id="CHEBI:59776"/>
        <dbReference type="EC" id="5.3.1.1"/>
    </reaction>
</comment>
<dbReference type="Proteomes" id="UP000789833">
    <property type="component" value="Unassembled WGS sequence"/>
</dbReference>
<comment type="function">
    <text evidence="6">Involved in the gluconeogenesis. Catalyzes stereospecifically the conversion of dihydroxyacetone phosphate (DHAP) to D-glyceraldehyde-3-phosphate (G3P).</text>
</comment>
<keyword evidence="5 6" id="KW-0413">Isomerase</keyword>
<keyword evidence="2 6" id="KW-0312">Gluconeogenesis</keyword>
<feature type="active site" description="Electrophile" evidence="6">
    <location>
        <position position="123"/>
    </location>
</feature>
<gene>
    <name evidence="8" type="primary">tpiA_1</name>
    <name evidence="6" type="synonym">tpiA</name>
    <name evidence="8" type="ORF">BACCIP111883_00765</name>
</gene>
<dbReference type="NCBIfam" id="TIGR00419">
    <property type="entry name" value="tim"/>
    <property type="match status" value="1"/>
</dbReference>
<dbReference type="InterPro" id="IPR035990">
    <property type="entry name" value="TIM_sf"/>
</dbReference>
<feature type="active site" description="Proton acceptor" evidence="6">
    <location>
        <position position="192"/>
    </location>
</feature>
<dbReference type="InterPro" id="IPR000652">
    <property type="entry name" value="Triosephosphate_isomerase"/>
</dbReference>
<dbReference type="Pfam" id="PF00121">
    <property type="entry name" value="TIM"/>
    <property type="match status" value="1"/>
</dbReference>
<comment type="caution">
    <text evidence="8">The sequence shown here is derived from an EMBL/GenBank/DDBJ whole genome shotgun (WGS) entry which is preliminary data.</text>
</comment>
<dbReference type="PANTHER" id="PTHR21139">
    <property type="entry name" value="TRIOSEPHOSPHATE ISOMERASE"/>
    <property type="match status" value="1"/>
</dbReference>
<dbReference type="PANTHER" id="PTHR21139:SF42">
    <property type="entry name" value="TRIOSEPHOSPHATE ISOMERASE"/>
    <property type="match status" value="1"/>
</dbReference>
<comment type="subcellular location">
    <subcellularLocation>
        <location evidence="6 7">Cytoplasm</location>
    </subcellularLocation>
</comment>
<reference evidence="8 9" key="1">
    <citation type="submission" date="2021-10" db="EMBL/GenBank/DDBJ databases">
        <authorList>
            <person name="Criscuolo A."/>
        </authorList>
    </citation>
    <scope>NUCLEOTIDE SEQUENCE [LARGE SCALE GENOMIC DNA]</scope>
    <source>
        <strain evidence="9">CIP 111883</strain>
    </source>
</reference>
<sequence length="278" mass="30676">MNQPIKAYIKQLVQEAVEQSLSQGKTAISIGRKKYVIANWKMNQNLQETLSFFQKIQDEDGVEVVICPPAPLLLPAHTQIMQEGKKLSLGAQNVHQEEKGAYTGEIAANLVKEFGCQYTLIGHSERRQYFQEDDQTISLKVKRALQEGLTPVVCIGETLEQKHQAQTEKVLTSQILLALEGVNPADVIFAYEPVWAIGTGESASPEEAQKMHHYIRAVLSHIDKKSAEQIAILYGGSVNETNAKEYALMPDIDGVLVGGASLKVDAFQKIITVFAKGD</sequence>
<dbReference type="InterPro" id="IPR022896">
    <property type="entry name" value="TrioseP_Isoase_bac/euk"/>
</dbReference>
<feature type="binding site" evidence="6">
    <location>
        <begin position="258"/>
        <end position="259"/>
    </location>
    <ligand>
        <name>substrate</name>
    </ligand>
</feature>
<evidence type="ECO:0000256" key="6">
    <source>
        <dbReference type="HAMAP-Rule" id="MF_00147"/>
    </source>
</evidence>
<protein>
    <recommendedName>
        <fullName evidence="6 7">Triosephosphate isomerase</fullName>
        <shortName evidence="6">TIM</shortName>
        <shortName evidence="6">TPI</shortName>
        <ecNumber evidence="6 7">5.3.1.1</ecNumber>
    </recommendedName>
    <alternativeName>
        <fullName evidence="6">Triose-phosphate isomerase</fullName>
    </alternativeName>
</protein>
<dbReference type="EMBL" id="CAKJTJ010000003">
    <property type="protein sequence ID" value="CAG9619997.1"/>
    <property type="molecule type" value="Genomic_DNA"/>
</dbReference>